<evidence type="ECO:0000313" key="1">
    <source>
        <dbReference type="EMBL" id="MBX38321.1"/>
    </source>
</evidence>
<dbReference type="EMBL" id="GGEC01057837">
    <property type="protein sequence ID" value="MBX38321.1"/>
    <property type="molecule type" value="Transcribed_RNA"/>
</dbReference>
<name>A0A2P2N747_RHIMU</name>
<protein>
    <submittedName>
        <fullName evidence="1">Uncharacterized protein</fullName>
    </submittedName>
</protein>
<accession>A0A2P2N747</accession>
<dbReference type="AlphaFoldDB" id="A0A2P2N747"/>
<sequence>MTIVPTFSMCSCQSFFHFTACFVGYQVPFPDLKSFFSIMCGISFQD</sequence>
<reference evidence="1" key="1">
    <citation type="submission" date="2018-02" db="EMBL/GenBank/DDBJ databases">
        <title>Rhizophora mucronata_Transcriptome.</title>
        <authorList>
            <person name="Meera S.P."/>
            <person name="Sreeshan A."/>
            <person name="Augustine A."/>
        </authorList>
    </citation>
    <scope>NUCLEOTIDE SEQUENCE</scope>
    <source>
        <tissue evidence="1">Leaf</tissue>
    </source>
</reference>
<proteinExistence type="predicted"/>
<organism evidence="1">
    <name type="scientific">Rhizophora mucronata</name>
    <name type="common">Asiatic mangrove</name>
    <dbReference type="NCBI Taxonomy" id="61149"/>
    <lineage>
        <taxon>Eukaryota</taxon>
        <taxon>Viridiplantae</taxon>
        <taxon>Streptophyta</taxon>
        <taxon>Embryophyta</taxon>
        <taxon>Tracheophyta</taxon>
        <taxon>Spermatophyta</taxon>
        <taxon>Magnoliopsida</taxon>
        <taxon>eudicotyledons</taxon>
        <taxon>Gunneridae</taxon>
        <taxon>Pentapetalae</taxon>
        <taxon>rosids</taxon>
        <taxon>fabids</taxon>
        <taxon>Malpighiales</taxon>
        <taxon>Rhizophoraceae</taxon>
        <taxon>Rhizophora</taxon>
    </lineage>
</organism>